<accession>A0A4U5LWP1</accession>
<evidence type="ECO:0000313" key="2">
    <source>
        <dbReference type="Proteomes" id="UP000298663"/>
    </source>
</evidence>
<reference evidence="1 2" key="1">
    <citation type="journal article" date="2015" name="Genome Biol.">
        <title>Comparative genomics of Steinernema reveals deeply conserved gene regulatory networks.</title>
        <authorList>
            <person name="Dillman A.R."/>
            <person name="Macchietto M."/>
            <person name="Porter C.F."/>
            <person name="Rogers A."/>
            <person name="Williams B."/>
            <person name="Antoshechkin I."/>
            <person name="Lee M.M."/>
            <person name="Goodwin Z."/>
            <person name="Lu X."/>
            <person name="Lewis E.E."/>
            <person name="Goodrich-Blair H."/>
            <person name="Stock S.P."/>
            <person name="Adams B.J."/>
            <person name="Sternberg P.W."/>
            <person name="Mortazavi A."/>
        </authorList>
    </citation>
    <scope>NUCLEOTIDE SEQUENCE [LARGE SCALE GENOMIC DNA]</scope>
    <source>
        <strain evidence="1 2">ALL</strain>
    </source>
</reference>
<keyword evidence="2" id="KW-1185">Reference proteome</keyword>
<name>A0A4U5LWP1_STECR</name>
<reference evidence="1 2" key="2">
    <citation type="journal article" date="2019" name="G3 (Bethesda)">
        <title>Hybrid Assembly of the Genome of the Entomopathogenic Nematode Steinernema carpocapsae Identifies the X-Chromosome.</title>
        <authorList>
            <person name="Serra L."/>
            <person name="Macchietto M."/>
            <person name="Macias-Munoz A."/>
            <person name="McGill C.J."/>
            <person name="Rodriguez I.M."/>
            <person name="Rodriguez B."/>
            <person name="Murad R."/>
            <person name="Mortazavi A."/>
        </authorList>
    </citation>
    <scope>NUCLEOTIDE SEQUENCE [LARGE SCALE GENOMIC DNA]</scope>
    <source>
        <strain evidence="1 2">ALL</strain>
    </source>
</reference>
<dbReference type="AlphaFoldDB" id="A0A4U5LWP1"/>
<proteinExistence type="predicted"/>
<sequence length="68" mass="8032">MRKNEGLTFVHCSLEQQTLLLSQNIFPQVQRSASFKDVLFVKHYLLRINYFDCPTRASADDNQQHLNY</sequence>
<protein>
    <submittedName>
        <fullName evidence="1">Uncharacterized protein</fullName>
    </submittedName>
</protein>
<dbReference type="EMBL" id="AZBU02000011">
    <property type="protein sequence ID" value="TKR60621.1"/>
    <property type="molecule type" value="Genomic_DNA"/>
</dbReference>
<gene>
    <name evidence="1" type="ORF">L596_027843</name>
</gene>
<comment type="caution">
    <text evidence="1">The sequence shown here is derived from an EMBL/GenBank/DDBJ whole genome shotgun (WGS) entry which is preliminary data.</text>
</comment>
<evidence type="ECO:0000313" key="1">
    <source>
        <dbReference type="EMBL" id="TKR60621.1"/>
    </source>
</evidence>
<organism evidence="1 2">
    <name type="scientific">Steinernema carpocapsae</name>
    <name type="common">Entomopathogenic nematode</name>
    <dbReference type="NCBI Taxonomy" id="34508"/>
    <lineage>
        <taxon>Eukaryota</taxon>
        <taxon>Metazoa</taxon>
        <taxon>Ecdysozoa</taxon>
        <taxon>Nematoda</taxon>
        <taxon>Chromadorea</taxon>
        <taxon>Rhabditida</taxon>
        <taxon>Tylenchina</taxon>
        <taxon>Panagrolaimomorpha</taxon>
        <taxon>Strongyloidoidea</taxon>
        <taxon>Steinernematidae</taxon>
        <taxon>Steinernema</taxon>
    </lineage>
</organism>
<dbReference type="Proteomes" id="UP000298663">
    <property type="component" value="Unassembled WGS sequence"/>
</dbReference>